<dbReference type="Proteomes" id="UP000197290">
    <property type="component" value="Unassembled WGS sequence"/>
</dbReference>
<organism evidence="2 3">
    <name type="scientific">Sphingomonas dokdonensis</name>
    <dbReference type="NCBI Taxonomy" id="344880"/>
    <lineage>
        <taxon>Bacteria</taxon>
        <taxon>Pseudomonadati</taxon>
        <taxon>Pseudomonadota</taxon>
        <taxon>Alphaproteobacteria</taxon>
        <taxon>Sphingomonadales</taxon>
        <taxon>Sphingomonadaceae</taxon>
        <taxon>Sphingomonas</taxon>
    </lineage>
</organism>
<feature type="transmembrane region" description="Helical" evidence="1">
    <location>
        <begin position="109"/>
        <end position="127"/>
    </location>
</feature>
<proteinExistence type="predicted"/>
<feature type="transmembrane region" description="Helical" evidence="1">
    <location>
        <begin position="45"/>
        <end position="68"/>
    </location>
</feature>
<protein>
    <submittedName>
        <fullName evidence="2">Uncharacterized protein</fullName>
    </submittedName>
</protein>
<evidence type="ECO:0000256" key="1">
    <source>
        <dbReference type="SAM" id="Phobius"/>
    </source>
</evidence>
<reference evidence="2 3" key="1">
    <citation type="submission" date="2017-03" db="EMBL/GenBank/DDBJ databases">
        <title>Genome sequence of Sphingomonas dokdonensis DSM 21029.</title>
        <authorList>
            <person name="Poehlein A."/>
            <person name="Wuebbeler J.H."/>
            <person name="Steinbuechel A."/>
            <person name="Daniel R."/>
        </authorList>
    </citation>
    <scope>NUCLEOTIDE SEQUENCE [LARGE SCALE GENOMIC DNA]</scope>
    <source>
        <strain evidence="2 3">DSM 21029</strain>
    </source>
</reference>
<feature type="transmembrane region" description="Helical" evidence="1">
    <location>
        <begin position="6"/>
        <end position="24"/>
    </location>
</feature>
<comment type="caution">
    <text evidence="2">The sequence shown here is derived from an EMBL/GenBank/DDBJ whole genome shotgun (WGS) entry which is preliminary data.</text>
</comment>
<name>A0A245ZHL3_9SPHN</name>
<keyword evidence="1" id="KW-0472">Membrane</keyword>
<gene>
    <name evidence="2" type="ORF">SPDO_22130</name>
</gene>
<sequence length="281" mass="29855">MPLTLGFLASVIILLPGLVALAAFNFRVGRAGARRPEQQLTTVNALVAAVILSIMTHYLGYLVVAGVIDAGLAINQAFPKLDLGPAVTNPVGAYYAAVTSGNAMPATTAIATAALLAFEVFAVLAFVGSETFDLLLEPLDWTGQGWVFQHITRPAENGYAPIGHIFTSTMSDGYGVAYKGIVIDARQGVNGELVSIALARPERFLYQLGSFPTKPSRWPWRFWEEAGEFDRPTGFTLHGKDAVGGVVQLDARVITNVVVHSVAQSLLEEIAPGAADEEATS</sequence>
<dbReference type="OrthoDB" id="7442062at2"/>
<evidence type="ECO:0000313" key="2">
    <source>
        <dbReference type="EMBL" id="OWK29232.1"/>
    </source>
</evidence>
<accession>A0A245ZHL3</accession>
<keyword evidence="3" id="KW-1185">Reference proteome</keyword>
<dbReference type="RefSeq" id="WP_088367563.1">
    <property type="nucleotide sequence ID" value="NZ_NBBI01000004.1"/>
</dbReference>
<dbReference type="AlphaFoldDB" id="A0A245ZHL3"/>
<dbReference type="EMBL" id="NBBI01000004">
    <property type="protein sequence ID" value="OWK29232.1"/>
    <property type="molecule type" value="Genomic_DNA"/>
</dbReference>
<keyword evidence="1" id="KW-0812">Transmembrane</keyword>
<evidence type="ECO:0000313" key="3">
    <source>
        <dbReference type="Proteomes" id="UP000197290"/>
    </source>
</evidence>
<keyword evidence="1" id="KW-1133">Transmembrane helix</keyword>